<evidence type="ECO:0000313" key="3">
    <source>
        <dbReference type="Proteomes" id="UP001465755"/>
    </source>
</evidence>
<proteinExistence type="predicted"/>
<evidence type="ECO:0000313" key="2">
    <source>
        <dbReference type="EMBL" id="KAK9785590.1"/>
    </source>
</evidence>
<gene>
    <name evidence="2" type="ORF">WJX73_003263</name>
</gene>
<sequence>MFVPTLFWVDESSLQFKTPNEAQNVTYYCTDRVTANGGPTPDTCNPVSASDIATFQAGMQACFQAAVNQGLSIAITPHLDDGLGLGGWRNGLRFDPLEKYGDYSYVDFMLYPLADALNAVLQEDTEVDFGMQGEMSATVFYYPNSYIDIIPILRQRVLAGKPSSWSSNIRIGTSTNFNKLCGCVLVNLVDPSEYLSLYPAAFAPLKSEFDLNAIQQLYSDIDFIGISSYASNTPDFTIDKLESATYQFATEIASFGVDIPDLIFNQGKKLYWNEYGVGGGTNQNGQVPATTAAEAAATPFFGVFGTYACDTDPWQLCDGPNVNGPLSYLEYFFNMTVAYVNSGGKGSPDCPGCQYRTDGVFLWNDASWDFQALYPESTSSQGSYRIPFLVDLLNEHNSQVIGSSQQSSRSAGSTAGRRKMLRA</sequence>
<feature type="region of interest" description="Disordered" evidence="1">
    <location>
        <begin position="400"/>
        <end position="423"/>
    </location>
</feature>
<evidence type="ECO:0000256" key="1">
    <source>
        <dbReference type="SAM" id="MobiDB-lite"/>
    </source>
</evidence>
<organism evidence="2 3">
    <name type="scientific">Symbiochloris irregularis</name>
    <dbReference type="NCBI Taxonomy" id="706552"/>
    <lineage>
        <taxon>Eukaryota</taxon>
        <taxon>Viridiplantae</taxon>
        <taxon>Chlorophyta</taxon>
        <taxon>core chlorophytes</taxon>
        <taxon>Trebouxiophyceae</taxon>
        <taxon>Trebouxiales</taxon>
        <taxon>Trebouxiaceae</taxon>
        <taxon>Symbiochloris</taxon>
    </lineage>
</organism>
<protein>
    <submittedName>
        <fullName evidence="2">Uncharacterized protein</fullName>
    </submittedName>
</protein>
<dbReference type="AlphaFoldDB" id="A0AAW1NFD1"/>
<comment type="caution">
    <text evidence="2">The sequence shown here is derived from an EMBL/GenBank/DDBJ whole genome shotgun (WGS) entry which is preliminary data.</text>
</comment>
<dbReference type="Proteomes" id="UP001465755">
    <property type="component" value="Unassembled WGS sequence"/>
</dbReference>
<accession>A0AAW1NFD1</accession>
<dbReference type="SUPFAM" id="SSF51445">
    <property type="entry name" value="(Trans)glycosidases"/>
    <property type="match status" value="1"/>
</dbReference>
<keyword evidence="3" id="KW-1185">Reference proteome</keyword>
<name>A0AAW1NFD1_9CHLO</name>
<dbReference type="EMBL" id="JALJOQ010000299">
    <property type="protein sequence ID" value="KAK9785590.1"/>
    <property type="molecule type" value="Genomic_DNA"/>
</dbReference>
<reference evidence="2 3" key="1">
    <citation type="journal article" date="2024" name="Nat. Commun.">
        <title>Phylogenomics reveals the evolutionary origins of lichenization in chlorophyte algae.</title>
        <authorList>
            <person name="Puginier C."/>
            <person name="Libourel C."/>
            <person name="Otte J."/>
            <person name="Skaloud P."/>
            <person name="Haon M."/>
            <person name="Grisel S."/>
            <person name="Petersen M."/>
            <person name="Berrin J.G."/>
            <person name="Delaux P.M."/>
            <person name="Dal Grande F."/>
            <person name="Keller J."/>
        </authorList>
    </citation>
    <scope>NUCLEOTIDE SEQUENCE [LARGE SCALE GENOMIC DNA]</scope>
    <source>
        <strain evidence="2 3">SAG 2036</strain>
    </source>
</reference>
<dbReference type="InterPro" id="IPR017853">
    <property type="entry name" value="GH"/>
</dbReference>
<feature type="compositionally biased region" description="Low complexity" evidence="1">
    <location>
        <begin position="400"/>
        <end position="415"/>
    </location>
</feature>